<dbReference type="InterPro" id="IPR027417">
    <property type="entry name" value="P-loop_NTPase"/>
</dbReference>
<dbReference type="SMART" id="SM00962">
    <property type="entry name" value="SRP54"/>
    <property type="match status" value="1"/>
</dbReference>
<evidence type="ECO:0000313" key="6">
    <source>
        <dbReference type="WBParaSite" id="PEQ_0000371901-mRNA-1"/>
    </source>
</evidence>
<dbReference type="InterPro" id="IPR022941">
    <property type="entry name" value="SRP54"/>
</dbReference>
<sequence>MVLADLGRRIRNAIGKLGQATIINEDELNAMLNEVCGALLEADVNIHFDEMAGGVNKRRLIQRCVFTELMKLGSGKTTTCTKSCLICADTFRAGAFDQLKQNATKARIPYYGSYIEMDPVVIATNGVDKFKGEGFEIIIVDTSGRHKQEASLFEEMLQVSNAI</sequence>
<dbReference type="WBParaSite" id="PEQ_0000371901-mRNA-1">
    <property type="protein sequence ID" value="PEQ_0000371901-mRNA-1"/>
    <property type="gene ID" value="PEQ_0000371901"/>
</dbReference>
<evidence type="ECO:0000259" key="4">
    <source>
        <dbReference type="SMART" id="SM00962"/>
    </source>
</evidence>
<dbReference type="GO" id="GO:0008312">
    <property type="term" value="F:7S RNA binding"/>
    <property type="evidence" value="ECO:0007669"/>
    <property type="project" value="TreeGrafter"/>
</dbReference>
<dbReference type="SUPFAM" id="SSF47364">
    <property type="entry name" value="Domain of the SRP/SRP receptor G-proteins"/>
    <property type="match status" value="1"/>
</dbReference>
<dbReference type="GO" id="GO:0005829">
    <property type="term" value="C:cytosol"/>
    <property type="evidence" value="ECO:0007669"/>
    <property type="project" value="TreeGrafter"/>
</dbReference>
<dbReference type="InterPro" id="IPR013822">
    <property type="entry name" value="Signal_recog_particl_SRP54_hlx"/>
</dbReference>
<dbReference type="PANTHER" id="PTHR11564:SF5">
    <property type="entry name" value="SIGNAL RECOGNITION PARTICLE SUBUNIT SRP54"/>
    <property type="match status" value="1"/>
</dbReference>
<dbReference type="Pfam" id="PF00448">
    <property type="entry name" value="SRP54"/>
    <property type="match status" value="1"/>
</dbReference>
<keyword evidence="2" id="KW-0547">Nucleotide-binding</keyword>
<reference evidence="6" key="1">
    <citation type="submission" date="2022-11" db="UniProtKB">
        <authorList>
            <consortium name="WormBaseParasite"/>
        </authorList>
    </citation>
    <scope>IDENTIFICATION</scope>
</reference>
<dbReference type="InterPro" id="IPR042101">
    <property type="entry name" value="SRP54_N_sf"/>
</dbReference>
<dbReference type="PANTHER" id="PTHR11564">
    <property type="entry name" value="SIGNAL RECOGNITION PARTICLE 54K PROTEIN SRP54"/>
    <property type="match status" value="1"/>
</dbReference>
<dbReference type="Pfam" id="PF02881">
    <property type="entry name" value="SRP54_N"/>
    <property type="match status" value="1"/>
</dbReference>
<dbReference type="AlphaFoldDB" id="A0A914RP86"/>
<dbReference type="Gene3D" id="1.20.120.140">
    <property type="entry name" value="Signal recognition particle SRP54, nucleotide-binding domain"/>
    <property type="match status" value="1"/>
</dbReference>
<name>A0A914RP86_PAREQ</name>
<dbReference type="InterPro" id="IPR036225">
    <property type="entry name" value="SRP/SRP_N"/>
</dbReference>
<dbReference type="GO" id="GO:0030942">
    <property type="term" value="F:endoplasmic reticulum signal peptide binding"/>
    <property type="evidence" value="ECO:0007669"/>
    <property type="project" value="TreeGrafter"/>
</dbReference>
<dbReference type="GO" id="GO:0005786">
    <property type="term" value="C:signal recognition particle, endoplasmic reticulum targeting"/>
    <property type="evidence" value="ECO:0007669"/>
    <property type="project" value="TreeGrafter"/>
</dbReference>
<dbReference type="InterPro" id="IPR000897">
    <property type="entry name" value="SRP54_GTPase_dom"/>
</dbReference>
<evidence type="ECO:0000256" key="3">
    <source>
        <dbReference type="ARBA" id="ARBA00023134"/>
    </source>
</evidence>
<evidence type="ECO:0000256" key="1">
    <source>
        <dbReference type="ARBA" id="ARBA00004496"/>
    </source>
</evidence>
<dbReference type="Proteomes" id="UP000887564">
    <property type="component" value="Unplaced"/>
</dbReference>
<accession>A0A914RP86</accession>
<evidence type="ECO:0000313" key="5">
    <source>
        <dbReference type="Proteomes" id="UP000887564"/>
    </source>
</evidence>
<dbReference type="GO" id="GO:0005525">
    <property type="term" value="F:GTP binding"/>
    <property type="evidence" value="ECO:0007669"/>
    <property type="project" value="UniProtKB-KW"/>
</dbReference>
<protein>
    <submittedName>
        <fullName evidence="6">SRP54-type proteins GTP-binding domain-containing protein</fullName>
    </submittedName>
</protein>
<keyword evidence="3" id="KW-0342">GTP-binding</keyword>
<comment type="subcellular location">
    <subcellularLocation>
        <location evidence="1">Cytoplasm</location>
    </subcellularLocation>
</comment>
<dbReference type="Gene3D" id="3.40.50.300">
    <property type="entry name" value="P-loop containing nucleotide triphosphate hydrolases"/>
    <property type="match status" value="1"/>
</dbReference>
<dbReference type="GO" id="GO:0006616">
    <property type="term" value="P:SRP-dependent cotranslational protein targeting to membrane, translocation"/>
    <property type="evidence" value="ECO:0007669"/>
    <property type="project" value="TreeGrafter"/>
</dbReference>
<organism evidence="5 6">
    <name type="scientific">Parascaris equorum</name>
    <name type="common">Equine roundworm</name>
    <dbReference type="NCBI Taxonomy" id="6256"/>
    <lineage>
        <taxon>Eukaryota</taxon>
        <taxon>Metazoa</taxon>
        <taxon>Ecdysozoa</taxon>
        <taxon>Nematoda</taxon>
        <taxon>Chromadorea</taxon>
        <taxon>Rhabditida</taxon>
        <taxon>Spirurina</taxon>
        <taxon>Ascaridomorpha</taxon>
        <taxon>Ascaridoidea</taxon>
        <taxon>Ascarididae</taxon>
        <taxon>Parascaris</taxon>
    </lineage>
</organism>
<feature type="domain" description="SRP54-type proteins GTP-binding" evidence="4">
    <location>
        <begin position="73"/>
        <end position="162"/>
    </location>
</feature>
<proteinExistence type="predicted"/>
<dbReference type="GO" id="GO:0003924">
    <property type="term" value="F:GTPase activity"/>
    <property type="evidence" value="ECO:0007669"/>
    <property type="project" value="InterPro"/>
</dbReference>
<evidence type="ECO:0000256" key="2">
    <source>
        <dbReference type="ARBA" id="ARBA00022741"/>
    </source>
</evidence>
<dbReference type="SUPFAM" id="SSF52540">
    <property type="entry name" value="P-loop containing nucleoside triphosphate hydrolases"/>
    <property type="match status" value="1"/>
</dbReference>
<keyword evidence="5" id="KW-1185">Reference proteome</keyword>